<dbReference type="InterPro" id="IPR029058">
    <property type="entry name" value="AB_hydrolase_fold"/>
</dbReference>
<evidence type="ECO:0000313" key="2">
    <source>
        <dbReference type="Proteomes" id="UP001165060"/>
    </source>
</evidence>
<dbReference type="Gene3D" id="3.40.50.1820">
    <property type="entry name" value="alpha/beta hydrolase"/>
    <property type="match status" value="2"/>
</dbReference>
<dbReference type="EMBL" id="BRYB01002517">
    <property type="protein sequence ID" value="GMI20919.1"/>
    <property type="molecule type" value="Genomic_DNA"/>
</dbReference>
<proteinExistence type="predicted"/>
<organism evidence="1 2">
    <name type="scientific">Tetraparma gracilis</name>
    <dbReference type="NCBI Taxonomy" id="2962635"/>
    <lineage>
        <taxon>Eukaryota</taxon>
        <taxon>Sar</taxon>
        <taxon>Stramenopiles</taxon>
        <taxon>Ochrophyta</taxon>
        <taxon>Bolidophyceae</taxon>
        <taxon>Parmales</taxon>
        <taxon>Triparmaceae</taxon>
        <taxon>Tetraparma</taxon>
    </lineage>
</organism>
<sequence length="118" mass="12661">MVGHSLGGYLSFELLRQADPGRIRSLLLCSTQVRADTPAIQRHRRMLMDKTATTAIRILVGDEDGITPRACSAEMGRLVGIDGAVTAVGGGVGHLLPLEAPRTLAEALLELWDETDPE</sequence>
<keyword evidence="2" id="KW-1185">Reference proteome</keyword>
<dbReference type="Proteomes" id="UP001165060">
    <property type="component" value="Unassembled WGS sequence"/>
</dbReference>
<protein>
    <submittedName>
        <fullName evidence="1">Uncharacterized protein</fullName>
    </submittedName>
</protein>
<accession>A0ABQ6M785</accession>
<reference evidence="1 2" key="1">
    <citation type="journal article" date="2023" name="Commun. Biol.">
        <title>Genome analysis of Parmales, the sister group of diatoms, reveals the evolutionary specialization of diatoms from phago-mixotrophs to photoautotrophs.</title>
        <authorList>
            <person name="Ban H."/>
            <person name="Sato S."/>
            <person name="Yoshikawa S."/>
            <person name="Yamada K."/>
            <person name="Nakamura Y."/>
            <person name="Ichinomiya M."/>
            <person name="Sato N."/>
            <person name="Blanc-Mathieu R."/>
            <person name="Endo H."/>
            <person name="Kuwata A."/>
            <person name="Ogata H."/>
        </authorList>
    </citation>
    <scope>NUCLEOTIDE SEQUENCE [LARGE SCALE GENOMIC DNA]</scope>
</reference>
<dbReference type="SUPFAM" id="SSF53474">
    <property type="entry name" value="alpha/beta-Hydrolases"/>
    <property type="match status" value="1"/>
</dbReference>
<gene>
    <name evidence="1" type="ORF">TeGR_g11603</name>
</gene>
<evidence type="ECO:0000313" key="1">
    <source>
        <dbReference type="EMBL" id="GMI20919.1"/>
    </source>
</evidence>
<name>A0ABQ6M785_9STRA</name>
<comment type="caution">
    <text evidence="1">The sequence shown here is derived from an EMBL/GenBank/DDBJ whole genome shotgun (WGS) entry which is preliminary data.</text>
</comment>